<feature type="region of interest" description="Disordered" evidence="1">
    <location>
        <begin position="290"/>
        <end position="358"/>
    </location>
</feature>
<feature type="region of interest" description="Disordered" evidence="1">
    <location>
        <begin position="126"/>
        <end position="163"/>
    </location>
</feature>
<organism evidence="2 3">
    <name type="scientific">Colletotrichum plurivorum</name>
    <dbReference type="NCBI Taxonomy" id="2175906"/>
    <lineage>
        <taxon>Eukaryota</taxon>
        <taxon>Fungi</taxon>
        <taxon>Dikarya</taxon>
        <taxon>Ascomycota</taxon>
        <taxon>Pezizomycotina</taxon>
        <taxon>Sordariomycetes</taxon>
        <taxon>Hypocreomycetidae</taxon>
        <taxon>Glomerellales</taxon>
        <taxon>Glomerellaceae</taxon>
        <taxon>Colletotrichum</taxon>
        <taxon>Colletotrichum orchidearum species complex</taxon>
    </lineage>
</organism>
<dbReference type="InterPro" id="IPR022190">
    <property type="entry name" value="DUF3716"/>
</dbReference>
<reference evidence="2" key="1">
    <citation type="journal article" date="2020" name="Phytopathology">
        <title>Genome Sequence Resources of Colletotrichum truncatum, C. plurivorum, C. musicola, and C. sojae: Four Species Pathogenic to Soybean (Glycine max).</title>
        <authorList>
            <person name="Rogerio F."/>
            <person name="Boufleur T.R."/>
            <person name="Ciampi-Guillardi M."/>
            <person name="Sukno S.A."/>
            <person name="Thon M.R."/>
            <person name="Massola Junior N.S."/>
            <person name="Baroncelli R."/>
        </authorList>
    </citation>
    <scope>NUCLEOTIDE SEQUENCE</scope>
    <source>
        <strain evidence="2">LFN00145</strain>
    </source>
</reference>
<sequence length="794" mass="89314">MAYDTGDGQRLSLRDEENYWQTLEVAFEEDAKMLEHEFFSRANIVHGRLAALDREKRELEMRILQVQQDVAKEHDSLANLTFDLRENRSRLSLQQDARRQHMRTWFANSRRMEDDNRAKIAAAALSTPRPGVEVSDLSRPSGAVNGDRPKSNGVGANGQQPGDAHKLAQHPGLIAQPDLTFVVDSAQQRIGGIKHVPLSGNDAKVIDRPPRRVVHLRRDVTFGQDDVRKLHEDREQYISAMVQATGDVRTQRQCAPCSRGEGPFATCVVVEGLADCANCLWTRNTCGTEGRVAEEQPPPPAQHVKVSNSHDVQQHARTNGAATPASLSRPTSRDKSTGWASTATDEAAGEDSTPITRSNLILRHDGRVYTHPDCMRGVPVDKIHPNHPYWDPTWTPIEPNIESVLQGWRTKRTTALESSKTTSKFQPGRQVNRGETTLKFLEDSDFHPFQLLSKKYMSPKLATYDTVFRLADTIRELGEFKTLDITPLEWLRQRLHELIVENGPEFRLANTIHNFYHDRKYEELRIANGKKSIGRPSGVSRATPKESPVSINKKRKFFVSDAFSAGLAVPPRPPATPTPTPTPAPAPVAKTLTQDETERSAPPTPEMSRSAKKMKGRQGKPKDPDLSYEGYTDIDDYSRDSIGKHDWALNRIKHRLNSVGTGVTQYWHWIPDMGERVFEHQVLAEGDTFTWGIYAKPINFHLELEHIQEIRWGARTTKVMVVCSPHAVLSPEGKSRGDVLAEFKRPRTKQRFLVFCQRQGVELVKVSSNEIEAAWDAYESPDVPAMADSEIHDG</sequence>
<name>A0A8H6KVV4_9PEZI</name>
<accession>A0A8H6KVV4</accession>
<feature type="compositionally biased region" description="Polar residues" evidence="1">
    <location>
        <begin position="305"/>
        <end position="330"/>
    </location>
</feature>
<dbReference type="AlphaFoldDB" id="A0A8H6KVV4"/>
<dbReference type="Proteomes" id="UP000654918">
    <property type="component" value="Unassembled WGS sequence"/>
</dbReference>
<keyword evidence="3" id="KW-1185">Reference proteome</keyword>
<evidence type="ECO:0000313" key="2">
    <source>
        <dbReference type="EMBL" id="KAF6838260.1"/>
    </source>
</evidence>
<feature type="region of interest" description="Disordered" evidence="1">
    <location>
        <begin position="568"/>
        <end position="630"/>
    </location>
</feature>
<feature type="compositionally biased region" description="Pro residues" evidence="1">
    <location>
        <begin position="570"/>
        <end position="586"/>
    </location>
</feature>
<dbReference type="EMBL" id="WIGO01000020">
    <property type="protein sequence ID" value="KAF6838260.1"/>
    <property type="molecule type" value="Genomic_DNA"/>
</dbReference>
<proteinExistence type="predicted"/>
<comment type="caution">
    <text evidence="2">The sequence shown here is derived from an EMBL/GenBank/DDBJ whole genome shotgun (WGS) entry which is preliminary data.</text>
</comment>
<evidence type="ECO:0000313" key="3">
    <source>
        <dbReference type="Proteomes" id="UP000654918"/>
    </source>
</evidence>
<feature type="compositionally biased region" description="Basic residues" evidence="1">
    <location>
        <begin position="610"/>
        <end position="619"/>
    </location>
</feature>
<dbReference type="Pfam" id="PF12511">
    <property type="entry name" value="DUF3716"/>
    <property type="match status" value="1"/>
</dbReference>
<protein>
    <submittedName>
        <fullName evidence="2">Uncharacterized protein</fullName>
    </submittedName>
</protein>
<gene>
    <name evidence="2" type="ORF">CPLU01_02621</name>
</gene>
<evidence type="ECO:0000256" key="1">
    <source>
        <dbReference type="SAM" id="MobiDB-lite"/>
    </source>
</evidence>